<feature type="transmembrane region" description="Helical" evidence="1">
    <location>
        <begin position="213"/>
        <end position="235"/>
    </location>
</feature>
<keyword evidence="1" id="KW-0472">Membrane</keyword>
<evidence type="ECO:0000313" key="3">
    <source>
        <dbReference type="Proteomes" id="UP000001514"/>
    </source>
</evidence>
<name>D8S9S1_SELML</name>
<feature type="transmembrane region" description="Helical" evidence="1">
    <location>
        <begin position="285"/>
        <end position="304"/>
    </location>
</feature>
<feature type="transmembrane region" description="Helical" evidence="1">
    <location>
        <begin position="247"/>
        <end position="265"/>
    </location>
</feature>
<sequence length="416" mass="45398">MPSAKALVAASEPVRVIFSAGSYLADGILTVITLVQYYKFPDQLLRRNFYNLLVVLIGSQIVSVVVFKLKIPVEQQPIQSALFFPLIQLWNLARHPKASIDRREMSTKSTLFSIVMLTVKSSQALAIEYDAIYKKRLSSPGNSSISPVLILGIIATLVSGALNGSIAVASKTTNANSWKKKAGVAILAGLHIGSAILLNAISCSVFVITGVSYFPFVIVLLSTSGILQWLLFWLVLTRGPKINLKQYTRAVIAAFMSSCASPLYVLAHDAHEHKELGTRRYRIKLLFMGIVKLAPEVASWILLFQRPRPQIANAMFFARLGLAQATYFASGIAIPWLDHRCGPVPSGHAETAAMEINAAGVVPGEQDFDRPAIDLVPSKQDFDRPAIDLVPSKQDFGDPGQNFVDLVVAEAPKLEK</sequence>
<evidence type="ECO:0000313" key="2">
    <source>
        <dbReference type="EMBL" id="EFJ19007.1"/>
    </source>
</evidence>
<keyword evidence="1" id="KW-0812">Transmembrane</keyword>
<gene>
    <name evidence="2" type="ORF">SELMODRAFT_419698</name>
</gene>
<feature type="transmembrane region" description="Helical" evidence="1">
    <location>
        <begin position="147"/>
        <end position="170"/>
    </location>
</feature>
<dbReference type="Gramene" id="EFJ19007">
    <property type="protein sequence ID" value="EFJ19007"/>
    <property type="gene ID" value="SELMODRAFT_419698"/>
</dbReference>
<feature type="transmembrane region" description="Helical" evidence="1">
    <location>
        <begin position="49"/>
        <end position="71"/>
    </location>
</feature>
<evidence type="ECO:0000256" key="1">
    <source>
        <dbReference type="SAM" id="Phobius"/>
    </source>
</evidence>
<reference evidence="2 3" key="1">
    <citation type="journal article" date="2011" name="Science">
        <title>The Selaginella genome identifies genetic changes associated with the evolution of vascular plants.</title>
        <authorList>
            <person name="Banks J.A."/>
            <person name="Nishiyama T."/>
            <person name="Hasebe M."/>
            <person name="Bowman J.L."/>
            <person name="Gribskov M."/>
            <person name="dePamphilis C."/>
            <person name="Albert V.A."/>
            <person name="Aono N."/>
            <person name="Aoyama T."/>
            <person name="Ambrose B.A."/>
            <person name="Ashton N.W."/>
            <person name="Axtell M.J."/>
            <person name="Barker E."/>
            <person name="Barker M.S."/>
            <person name="Bennetzen J.L."/>
            <person name="Bonawitz N.D."/>
            <person name="Chapple C."/>
            <person name="Cheng C."/>
            <person name="Correa L.G."/>
            <person name="Dacre M."/>
            <person name="DeBarry J."/>
            <person name="Dreyer I."/>
            <person name="Elias M."/>
            <person name="Engstrom E.M."/>
            <person name="Estelle M."/>
            <person name="Feng L."/>
            <person name="Finet C."/>
            <person name="Floyd S.K."/>
            <person name="Frommer W.B."/>
            <person name="Fujita T."/>
            <person name="Gramzow L."/>
            <person name="Gutensohn M."/>
            <person name="Harholt J."/>
            <person name="Hattori M."/>
            <person name="Heyl A."/>
            <person name="Hirai T."/>
            <person name="Hiwatashi Y."/>
            <person name="Ishikawa M."/>
            <person name="Iwata M."/>
            <person name="Karol K.G."/>
            <person name="Koehler B."/>
            <person name="Kolukisaoglu U."/>
            <person name="Kubo M."/>
            <person name="Kurata T."/>
            <person name="Lalonde S."/>
            <person name="Li K."/>
            <person name="Li Y."/>
            <person name="Litt A."/>
            <person name="Lyons E."/>
            <person name="Manning G."/>
            <person name="Maruyama T."/>
            <person name="Michael T.P."/>
            <person name="Mikami K."/>
            <person name="Miyazaki S."/>
            <person name="Morinaga S."/>
            <person name="Murata T."/>
            <person name="Mueller-Roeber B."/>
            <person name="Nelson D.R."/>
            <person name="Obara M."/>
            <person name="Oguri Y."/>
            <person name="Olmstead R.G."/>
            <person name="Onodera N."/>
            <person name="Petersen B.L."/>
            <person name="Pils B."/>
            <person name="Prigge M."/>
            <person name="Rensing S.A."/>
            <person name="Riano-Pachon D.M."/>
            <person name="Roberts A.W."/>
            <person name="Sato Y."/>
            <person name="Scheller H.V."/>
            <person name="Schulz B."/>
            <person name="Schulz C."/>
            <person name="Shakirov E.V."/>
            <person name="Shibagaki N."/>
            <person name="Shinohara N."/>
            <person name="Shippen D.E."/>
            <person name="Soerensen I."/>
            <person name="Sotooka R."/>
            <person name="Sugimoto N."/>
            <person name="Sugita M."/>
            <person name="Sumikawa N."/>
            <person name="Tanurdzic M."/>
            <person name="Theissen G."/>
            <person name="Ulvskov P."/>
            <person name="Wakazuki S."/>
            <person name="Weng J.K."/>
            <person name="Willats W.W."/>
            <person name="Wipf D."/>
            <person name="Wolf P.G."/>
            <person name="Yang L."/>
            <person name="Zimmer A.D."/>
            <person name="Zhu Q."/>
            <person name="Mitros T."/>
            <person name="Hellsten U."/>
            <person name="Loque D."/>
            <person name="Otillar R."/>
            <person name="Salamov A."/>
            <person name="Schmutz J."/>
            <person name="Shapiro H."/>
            <person name="Lindquist E."/>
            <person name="Lucas S."/>
            <person name="Rokhsar D."/>
            <person name="Grigoriev I.V."/>
        </authorList>
    </citation>
    <scope>NUCLEOTIDE SEQUENCE [LARGE SCALE GENOMIC DNA]</scope>
</reference>
<dbReference type="EMBL" id="GL377608">
    <property type="protein sequence ID" value="EFJ19007.1"/>
    <property type="molecule type" value="Genomic_DNA"/>
</dbReference>
<dbReference type="InParanoid" id="D8S9S1"/>
<keyword evidence="3" id="KW-1185">Reference proteome</keyword>
<dbReference type="AlphaFoldDB" id="D8S9S1"/>
<feature type="transmembrane region" description="Helical" evidence="1">
    <location>
        <begin position="316"/>
        <end position="337"/>
    </location>
</feature>
<dbReference type="KEGG" id="smo:SELMODRAFT_419698"/>
<proteinExistence type="predicted"/>
<organism evidence="3">
    <name type="scientific">Selaginella moellendorffii</name>
    <name type="common">Spikemoss</name>
    <dbReference type="NCBI Taxonomy" id="88036"/>
    <lineage>
        <taxon>Eukaryota</taxon>
        <taxon>Viridiplantae</taxon>
        <taxon>Streptophyta</taxon>
        <taxon>Embryophyta</taxon>
        <taxon>Tracheophyta</taxon>
        <taxon>Lycopodiopsida</taxon>
        <taxon>Selaginellales</taxon>
        <taxon>Selaginellaceae</taxon>
        <taxon>Selaginella</taxon>
    </lineage>
</organism>
<keyword evidence="1" id="KW-1133">Transmembrane helix</keyword>
<accession>D8S9S1</accession>
<protein>
    <submittedName>
        <fullName evidence="2">Uncharacterized protein</fullName>
    </submittedName>
</protein>
<feature type="transmembrane region" description="Helical" evidence="1">
    <location>
        <begin position="182"/>
        <end position="207"/>
    </location>
</feature>
<dbReference type="Proteomes" id="UP000001514">
    <property type="component" value="Unassembled WGS sequence"/>
</dbReference>
<feature type="transmembrane region" description="Helical" evidence="1">
    <location>
        <begin position="16"/>
        <end position="37"/>
    </location>
</feature>
<dbReference type="HOGENOM" id="CLU_685865_0_0_1"/>